<sequence length="281" mass="31701">MIKKGATSLRDNAAPPEAAAALYSGQVMHHRMKPKVHRFTYDVFTLLIDLDRLGEAGRASRLFSVGRWNMVAFNARDHGPRDGTDLRQHVESLLDAHGLPSPARILLLAYPRILGYVFNPLSVYYAYDRSGTLIAIVYEVRNTFGDLHTYVAPVEPGQMTDAGLRQDQAKEFYVSPFIDMDQHYHFRLLPPGRSVRVRILETDKDGPLLSATFSGEYRPFTTRNLLHLCLRIPLLTVKVMAAIHWEAFKLWRKRLKYHPKSASRLAGKSGTDTSGPVATGR</sequence>
<evidence type="ECO:0000313" key="2">
    <source>
        <dbReference type="EMBL" id="GGB44649.1"/>
    </source>
</evidence>
<organism evidence="2 3">
    <name type="scientific">Roseibium aquae</name>
    <dbReference type="NCBI Taxonomy" id="1323746"/>
    <lineage>
        <taxon>Bacteria</taxon>
        <taxon>Pseudomonadati</taxon>
        <taxon>Pseudomonadota</taxon>
        <taxon>Alphaproteobacteria</taxon>
        <taxon>Hyphomicrobiales</taxon>
        <taxon>Stappiaceae</taxon>
        <taxon>Roseibium</taxon>
    </lineage>
</organism>
<dbReference type="InterPro" id="IPR010775">
    <property type="entry name" value="DUF1365"/>
</dbReference>
<comment type="caution">
    <text evidence="2">The sequence shown here is derived from an EMBL/GenBank/DDBJ whole genome shotgun (WGS) entry which is preliminary data.</text>
</comment>
<dbReference type="Proteomes" id="UP000605148">
    <property type="component" value="Unassembled WGS sequence"/>
</dbReference>
<reference evidence="2" key="1">
    <citation type="journal article" date="2014" name="Int. J. Syst. Evol. Microbiol.">
        <title>Complete genome sequence of Corynebacterium casei LMG S-19264T (=DSM 44701T), isolated from a smear-ripened cheese.</title>
        <authorList>
            <consortium name="US DOE Joint Genome Institute (JGI-PGF)"/>
            <person name="Walter F."/>
            <person name="Albersmeier A."/>
            <person name="Kalinowski J."/>
            <person name="Ruckert C."/>
        </authorList>
    </citation>
    <scope>NUCLEOTIDE SEQUENCE</scope>
    <source>
        <strain evidence="2">CGMCC 1.12426</strain>
    </source>
</reference>
<reference evidence="2" key="2">
    <citation type="submission" date="2020-09" db="EMBL/GenBank/DDBJ databases">
        <authorList>
            <person name="Sun Q."/>
            <person name="Zhou Y."/>
        </authorList>
    </citation>
    <scope>NUCLEOTIDE SEQUENCE</scope>
    <source>
        <strain evidence="2">CGMCC 1.12426</strain>
    </source>
</reference>
<gene>
    <name evidence="2" type="ORF">GCM10011316_15850</name>
</gene>
<dbReference type="RefSeq" id="WP_150495690.1">
    <property type="nucleotide sequence ID" value="NZ_BMFA01000004.1"/>
</dbReference>
<dbReference type="PANTHER" id="PTHR33973">
    <property type="entry name" value="OS07G0153300 PROTEIN"/>
    <property type="match status" value="1"/>
</dbReference>
<dbReference type="EMBL" id="BMFA01000004">
    <property type="protein sequence ID" value="GGB44649.1"/>
    <property type="molecule type" value="Genomic_DNA"/>
</dbReference>
<feature type="compositionally biased region" description="Polar residues" evidence="1">
    <location>
        <begin position="270"/>
        <end position="281"/>
    </location>
</feature>
<evidence type="ECO:0000313" key="3">
    <source>
        <dbReference type="Proteomes" id="UP000605148"/>
    </source>
</evidence>
<proteinExistence type="predicted"/>
<accession>A0A916TIA7</accession>
<name>A0A916TIA7_9HYPH</name>
<dbReference type="PANTHER" id="PTHR33973:SF4">
    <property type="entry name" value="OS07G0153300 PROTEIN"/>
    <property type="match status" value="1"/>
</dbReference>
<dbReference type="AlphaFoldDB" id="A0A916TIA7"/>
<dbReference type="Pfam" id="PF07103">
    <property type="entry name" value="DUF1365"/>
    <property type="match status" value="1"/>
</dbReference>
<feature type="region of interest" description="Disordered" evidence="1">
    <location>
        <begin position="262"/>
        <end position="281"/>
    </location>
</feature>
<evidence type="ECO:0000256" key="1">
    <source>
        <dbReference type="SAM" id="MobiDB-lite"/>
    </source>
</evidence>
<dbReference type="OrthoDB" id="9778801at2"/>
<keyword evidence="3" id="KW-1185">Reference proteome</keyword>
<protein>
    <submittedName>
        <fullName evidence="2">DUF1365 domain-containing protein</fullName>
    </submittedName>
</protein>